<proteinExistence type="predicted"/>
<evidence type="ECO:0000313" key="3">
    <source>
        <dbReference type="Proteomes" id="UP000266313"/>
    </source>
</evidence>
<evidence type="ECO:0008006" key="4">
    <source>
        <dbReference type="Google" id="ProtNLM"/>
    </source>
</evidence>
<sequence length="126" mass="13523">MAARKYKFIFVFLVSSCAVANDSGSINISNQLSSCITVTNTAVSEDSEIPVFSFDLKVDKPISECGCKSALGAYTVYTISGDFKSYILGGKVGFIASSHKLLPLSAEKKLINKKKLVIELSCAQPD</sequence>
<accession>A0A286T792</accession>
<dbReference type="AlphaFoldDB" id="A0A286T792"/>
<dbReference type="InterPro" id="IPR018696">
    <property type="entry name" value="DUF2195"/>
</dbReference>
<protein>
    <recommendedName>
        <fullName evidence="4">DUF2195 family protein</fullName>
    </recommendedName>
</protein>
<dbReference type="EMBL" id="AP017928">
    <property type="protein sequence ID" value="BBA37578.1"/>
    <property type="molecule type" value="Genomic_DNA"/>
</dbReference>
<keyword evidence="3" id="KW-1185">Reference proteome</keyword>
<dbReference type="Pfam" id="PF09961">
    <property type="entry name" value="DUF2195"/>
    <property type="match status" value="1"/>
</dbReference>
<feature type="chain" id="PRO_5013261956" description="DUF2195 family protein" evidence="1">
    <location>
        <begin position="21"/>
        <end position="126"/>
    </location>
</feature>
<evidence type="ECO:0000313" key="2">
    <source>
        <dbReference type="EMBL" id="BBA37578.1"/>
    </source>
</evidence>
<organism evidence="2 3">
    <name type="scientific">Methylocaldum marinum</name>
    <dbReference type="NCBI Taxonomy" id="1432792"/>
    <lineage>
        <taxon>Bacteria</taxon>
        <taxon>Pseudomonadati</taxon>
        <taxon>Pseudomonadota</taxon>
        <taxon>Gammaproteobacteria</taxon>
        <taxon>Methylococcales</taxon>
        <taxon>Methylococcaceae</taxon>
        <taxon>Methylocaldum</taxon>
    </lineage>
</organism>
<gene>
    <name evidence="2" type="ORF">sS8_5661</name>
</gene>
<feature type="signal peptide" evidence="1">
    <location>
        <begin position="1"/>
        <end position="20"/>
    </location>
</feature>
<dbReference type="Proteomes" id="UP000266313">
    <property type="component" value="Chromosome"/>
</dbReference>
<name>A0A286T792_9GAMM</name>
<keyword evidence="1" id="KW-0732">Signal</keyword>
<evidence type="ECO:0000256" key="1">
    <source>
        <dbReference type="SAM" id="SignalP"/>
    </source>
</evidence>
<dbReference type="KEGG" id="mmai:sS8_5661"/>
<dbReference type="RefSeq" id="WP_170161296.1">
    <property type="nucleotide sequence ID" value="NZ_AP017928.1"/>
</dbReference>
<reference evidence="2 3" key="1">
    <citation type="submission" date="2016-12" db="EMBL/GenBank/DDBJ databases">
        <title>Genome sequencing of Methylocaldum marinum.</title>
        <authorList>
            <person name="Takeuchi M."/>
            <person name="Kamagata Y."/>
            <person name="Hiraoka S."/>
            <person name="Oshima K."/>
            <person name="Hattori M."/>
            <person name="Iwasaki W."/>
        </authorList>
    </citation>
    <scope>NUCLEOTIDE SEQUENCE [LARGE SCALE GENOMIC DNA]</scope>
    <source>
        <strain evidence="2 3">S8</strain>
    </source>
</reference>